<evidence type="ECO:0000256" key="1">
    <source>
        <dbReference type="SAM" id="SignalP"/>
    </source>
</evidence>
<keyword evidence="1" id="KW-0732">Signal</keyword>
<proteinExistence type="evidence at transcript level"/>
<sequence length="100" mass="10440">MKCSGISGVVSCSFLLLLIQNAAATPLCPERNEIAPEDLSQCKYGVVLGWCGNAACGKGPDEPCGGRWEENGICGEGMYCVCGYCAGCTSTLECVLGRFC</sequence>
<dbReference type="EMBL" id="MH727949">
    <property type="protein sequence ID" value="QBX89057.1"/>
    <property type="molecule type" value="mRNA"/>
</dbReference>
<protein>
    <submittedName>
        <fullName evidence="2">Neuroparsin-2</fullName>
    </submittedName>
</protein>
<reference evidence="2" key="1">
    <citation type="journal article" date="2018" name="Front. Endocrinol.">
        <title>Insights Into Sexual Maturation and Reproduction in the Norway Lobster (Nephrops norvegicus) via in silico Prediction and Characterization of Neuropeptides and G Protein-coupled Receptors.</title>
        <authorList>
            <person name="Nguyen T.V."/>
            <person name="Rotllant G.E."/>
            <person name="Cummins S.F."/>
            <person name="Elizur A."/>
            <person name="Ventura T."/>
        </authorList>
    </citation>
    <scope>NUCLEOTIDE SEQUENCE</scope>
</reference>
<name>A0A4D6BM73_NEPNO</name>
<dbReference type="AlphaFoldDB" id="A0A4D6BM73"/>
<dbReference type="InterPro" id="IPR010850">
    <property type="entry name" value="Neuroparsin"/>
</dbReference>
<dbReference type="Pfam" id="PF07327">
    <property type="entry name" value="Neuroparsin"/>
    <property type="match status" value="1"/>
</dbReference>
<dbReference type="Gene3D" id="4.10.40.20">
    <property type="match status" value="1"/>
</dbReference>
<organism evidence="2">
    <name type="scientific">Nephrops norvegicus</name>
    <name type="common">Norway lobster</name>
    <dbReference type="NCBI Taxonomy" id="6829"/>
    <lineage>
        <taxon>Eukaryota</taxon>
        <taxon>Metazoa</taxon>
        <taxon>Ecdysozoa</taxon>
        <taxon>Arthropoda</taxon>
        <taxon>Crustacea</taxon>
        <taxon>Multicrustacea</taxon>
        <taxon>Malacostraca</taxon>
        <taxon>Eumalacostraca</taxon>
        <taxon>Eucarida</taxon>
        <taxon>Decapoda</taxon>
        <taxon>Pleocyemata</taxon>
        <taxon>Astacidea</taxon>
        <taxon>Nephropoidea</taxon>
        <taxon>Nephropidae</taxon>
        <taxon>Nephrops</taxon>
    </lineage>
</organism>
<accession>A0A4D6BM73</accession>
<feature type="chain" id="PRO_5020037118" evidence="1">
    <location>
        <begin position="25"/>
        <end position="100"/>
    </location>
</feature>
<feature type="signal peptide" evidence="1">
    <location>
        <begin position="1"/>
        <end position="24"/>
    </location>
</feature>
<evidence type="ECO:0000313" key="2">
    <source>
        <dbReference type="EMBL" id="QBX89057.1"/>
    </source>
</evidence>